<keyword evidence="3" id="KW-0479">Metal-binding</keyword>
<dbReference type="Pfam" id="PF00194">
    <property type="entry name" value="Carb_anhydrase"/>
    <property type="match status" value="1"/>
</dbReference>
<dbReference type="PANTHER" id="PTHR18952:SF265">
    <property type="entry name" value="CARBONIC ANHYDRASE"/>
    <property type="match status" value="1"/>
</dbReference>
<dbReference type="InterPro" id="IPR023561">
    <property type="entry name" value="Carbonic_anhydrase_a-class"/>
</dbReference>
<dbReference type="PANTHER" id="PTHR18952">
    <property type="entry name" value="CARBONIC ANHYDRASE"/>
    <property type="match status" value="1"/>
</dbReference>
<dbReference type="EC" id="4.2.1.1" evidence="2"/>
<dbReference type="CDD" id="cd03124">
    <property type="entry name" value="alpha_CA_prokaryotic_like"/>
    <property type="match status" value="1"/>
</dbReference>
<accession>I3YH20</accession>
<evidence type="ECO:0000256" key="2">
    <source>
        <dbReference type="ARBA" id="ARBA00012925"/>
    </source>
</evidence>
<comment type="similarity">
    <text evidence="1">Belongs to the alpha-carbonic anhydrase family.</text>
</comment>
<comment type="catalytic activity">
    <reaction evidence="6">
        <text>hydrogencarbonate + H(+) = CO2 + H2O</text>
        <dbReference type="Rhea" id="RHEA:10748"/>
        <dbReference type="ChEBI" id="CHEBI:15377"/>
        <dbReference type="ChEBI" id="CHEBI:15378"/>
        <dbReference type="ChEBI" id="CHEBI:16526"/>
        <dbReference type="ChEBI" id="CHEBI:17544"/>
        <dbReference type="EC" id="4.2.1.1"/>
    </reaction>
</comment>
<keyword evidence="5" id="KW-0456">Lyase</keyword>
<dbReference type="EMBL" id="CP003154">
    <property type="protein sequence ID" value="AFL76288.1"/>
    <property type="molecule type" value="Genomic_DNA"/>
</dbReference>
<reference evidence="9 10" key="1">
    <citation type="submission" date="2012-06" db="EMBL/GenBank/DDBJ databases">
        <title>Complete sequence of Thiocystis violascens DSM 198.</title>
        <authorList>
            <consortium name="US DOE Joint Genome Institute"/>
            <person name="Lucas S."/>
            <person name="Han J."/>
            <person name="Lapidus A."/>
            <person name="Cheng J.-F."/>
            <person name="Goodwin L."/>
            <person name="Pitluck S."/>
            <person name="Peters L."/>
            <person name="Ovchinnikova G."/>
            <person name="Teshima H."/>
            <person name="Detter J.C."/>
            <person name="Han C."/>
            <person name="Tapia R."/>
            <person name="Land M."/>
            <person name="Hauser L."/>
            <person name="Kyrpides N."/>
            <person name="Ivanova N."/>
            <person name="Pagani I."/>
            <person name="Vogl K."/>
            <person name="Liu Z."/>
            <person name="Frigaard N.-U."/>
            <person name="Bryant D."/>
            <person name="Woyke T."/>
        </authorList>
    </citation>
    <scope>NUCLEOTIDE SEQUENCE [LARGE SCALE GENOMIC DNA]</scope>
    <source>
        <strain evidence="10">ATCC 17096 / DSM 198 / 6111</strain>
    </source>
</reference>
<proteinExistence type="inferred from homology"/>
<evidence type="ECO:0000256" key="4">
    <source>
        <dbReference type="ARBA" id="ARBA00022833"/>
    </source>
</evidence>
<dbReference type="InterPro" id="IPR036398">
    <property type="entry name" value="CA_dom_sf"/>
</dbReference>
<dbReference type="InterPro" id="IPR001148">
    <property type="entry name" value="CA_dom"/>
</dbReference>
<sequence length="269" mass="29369">MVDTILLDGCIRAPRRAFVFLVTLIAAAGSGSSIAAASDASGPRWSYAGESGPAHWGDLDAANETCVKGLSQSPVDLAQTQPAAFTPLSFQYRSQRLEAVNNGHGVHVLSPPGSALLVRGDAYDLEEFNFHVPGEHGFNGVTAEAEIHLVHRDRQGGYVIVAVPVRAGERENRILSRILEYLPMRGGEQVRHRQVGINPIFLLPTDHSYFRYVGSLVTPPCTEPVLWFVMKEALEVSPWQIQRIAQAVGANARPLQPLNGRPVFSLFRQ</sequence>
<dbReference type="eggNOG" id="COG3338">
    <property type="taxonomic scope" value="Bacteria"/>
</dbReference>
<dbReference type="SMART" id="SM01057">
    <property type="entry name" value="Carb_anhydrase"/>
    <property type="match status" value="1"/>
</dbReference>
<dbReference type="GO" id="GO:0004089">
    <property type="term" value="F:carbonate dehydratase activity"/>
    <property type="evidence" value="ECO:0007669"/>
    <property type="project" value="UniProtKB-EC"/>
</dbReference>
<evidence type="ECO:0000313" key="9">
    <source>
        <dbReference type="EMBL" id="AFL76288.1"/>
    </source>
</evidence>
<dbReference type="InterPro" id="IPR041891">
    <property type="entry name" value="Alpha_CA_prokaryot-like"/>
</dbReference>
<evidence type="ECO:0000259" key="8">
    <source>
        <dbReference type="PROSITE" id="PS51144"/>
    </source>
</evidence>
<dbReference type="AlphaFoldDB" id="I3YH20"/>
<dbReference type="HOGENOM" id="CLU_039326_0_2_6"/>
<dbReference type="GO" id="GO:0008270">
    <property type="term" value="F:zinc ion binding"/>
    <property type="evidence" value="ECO:0007669"/>
    <property type="project" value="InterPro"/>
</dbReference>
<feature type="signal peptide" evidence="7">
    <location>
        <begin position="1"/>
        <end position="35"/>
    </location>
</feature>
<dbReference type="KEGG" id="tvi:Thivi_4491"/>
<dbReference type="Gene3D" id="3.10.200.10">
    <property type="entry name" value="Alpha carbonic anhydrase"/>
    <property type="match status" value="1"/>
</dbReference>
<evidence type="ECO:0000313" key="10">
    <source>
        <dbReference type="Proteomes" id="UP000006062"/>
    </source>
</evidence>
<keyword evidence="7" id="KW-0732">Signal</keyword>
<organism evidence="9 10">
    <name type="scientific">Thiocystis violascens (strain ATCC 17096 / DSM 198 / 6111)</name>
    <name type="common">Chromatium violascens</name>
    <dbReference type="NCBI Taxonomy" id="765911"/>
    <lineage>
        <taxon>Bacteria</taxon>
        <taxon>Pseudomonadati</taxon>
        <taxon>Pseudomonadota</taxon>
        <taxon>Gammaproteobacteria</taxon>
        <taxon>Chromatiales</taxon>
        <taxon>Chromatiaceae</taxon>
        <taxon>Thiocystis</taxon>
    </lineage>
</organism>
<protein>
    <recommendedName>
        <fullName evidence="2">carbonic anhydrase</fullName>
        <ecNumber evidence="2">4.2.1.1</ecNumber>
    </recommendedName>
</protein>
<dbReference type="OrthoDB" id="5327615at2"/>
<dbReference type="Proteomes" id="UP000006062">
    <property type="component" value="Chromosome"/>
</dbReference>
<name>I3YH20_THIV6</name>
<evidence type="ECO:0000256" key="6">
    <source>
        <dbReference type="ARBA" id="ARBA00048348"/>
    </source>
</evidence>
<evidence type="ECO:0000256" key="3">
    <source>
        <dbReference type="ARBA" id="ARBA00022723"/>
    </source>
</evidence>
<dbReference type="RefSeq" id="WP_014780662.1">
    <property type="nucleotide sequence ID" value="NC_018012.1"/>
</dbReference>
<keyword evidence="4" id="KW-0862">Zinc</keyword>
<dbReference type="STRING" id="765911.Thivi_4491"/>
<evidence type="ECO:0000256" key="5">
    <source>
        <dbReference type="ARBA" id="ARBA00023239"/>
    </source>
</evidence>
<gene>
    <name evidence="9" type="ordered locus">Thivi_4491</name>
</gene>
<feature type="domain" description="Alpha-carbonic anhydrase" evidence="8">
    <location>
        <begin position="43"/>
        <end position="267"/>
    </location>
</feature>
<dbReference type="SUPFAM" id="SSF51069">
    <property type="entry name" value="Carbonic anhydrase"/>
    <property type="match status" value="1"/>
</dbReference>
<evidence type="ECO:0000256" key="7">
    <source>
        <dbReference type="SAM" id="SignalP"/>
    </source>
</evidence>
<dbReference type="PROSITE" id="PS51144">
    <property type="entry name" value="ALPHA_CA_2"/>
    <property type="match status" value="1"/>
</dbReference>
<keyword evidence="10" id="KW-1185">Reference proteome</keyword>
<feature type="chain" id="PRO_5003683062" description="carbonic anhydrase" evidence="7">
    <location>
        <begin position="36"/>
        <end position="269"/>
    </location>
</feature>
<evidence type="ECO:0000256" key="1">
    <source>
        <dbReference type="ARBA" id="ARBA00010718"/>
    </source>
</evidence>